<dbReference type="PANTHER" id="PTHR30543">
    <property type="entry name" value="CHROMATE REDUCTASE"/>
    <property type="match status" value="1"/>
</dbReference>
<reference evidence="2 3" key="1">
    <citation type="submission" date="2019-03" db="EMBL/GenBank/DDBJ databases">
        <title>Genomics of glacier-inhabiting Cryobacterium strains.</title>
        <authorList>
            <person name="Liu Q."/>
            <person name="Xin Y.-H."/>
        </authorList>
    </citation>
    <scope>NUCLEOTIDE SEQUENCE [LARGE SCALE GENOMIC DNA]</scope>
    <source>
        <strain evidence="2 3">MDB2-B</strain>
    </source>
</reference>
<dbReference type="Gene3D" id="3.40.50.360">
    <property type="match status" value="1"/>
</dbReference>
<dbReference type="InterPro" id="IPR005025">
    <property type="entry name" value="FMN_Rdtase-like_dom"/>
</dbReference>
<sequence length="187" mass="19836">MGNANMRLLLISGSTRRSSTNGAALTTVRDLAPTGSSALVYGGLSSLPAFNPDDDRDPIPGPVAELRQQISTADAVVFSTPEYAGTLPGSFKNLLDWTIGSSVLAQKPVAWINVAAPGRGHGALATLRSVLGYVDARILDEACMDLPIGRDLVSSGAVATQPEREALARWWATVHELWLAKEPDETR</sequence>
<organism evidence="2 3">
    <name type="scientific">Cryobacterium algoricola</name>
    <dbReference type="NCBI Taxonomy" id="1259183"/>
    <lineage>
        <taxon>Bacteria</taxon>
        <taxon>Bacillati</taxon>
        <taxon>Actinomycetota</taxon>
        <taxon>Actinomycetes</taxon>
        <taxon>Micrococcales</taxon>
        <taxon>Microbacteriaceae</taxon>
        <taxon>Cryobacterium</taxon>
    </lineage>
</organism>
<proteinExistence type="predicted"/>
<accession>A0ABY2IF15</accession>
<dbReference type="InterPro" id="IPR050712">
    <property type="entry name" value="NAD(P)H-dep_reductase"/>
</dbReference>
<comment type="caution">
    <text evidence="2">The sequence shown here is derived from an EMBL/GenBank/DDBJ whole genome shotgun (WGS) entry which is preliminary data.</text>
</comment>
<gene>
    <name evidence="2" type="ORF">E3O44_00550</name>
</gene>
<keyword evidence="3" id="KW-1185">Reference proteome</keyword>
<dbReference type="EMBL" id="SOFG01000004">
    <property type="protein sequence ID" value="TFB90141.1"/>
    <property type="molecule type" value="Genomic_DNA"/>
</dbReference>
<dbReference type="Pfam" id="PF03358">
    <property type="entry name" value="FMN_red"/>
    <property type="match status" value="1"/>
</dbReference>
<evidence type="ECO:0000313" key="3">
    <source>
        <dbReference type="Proteomes" id="UP000297608"/>
    </source>
</evidence>
<protein>
    <submittedName>
        <fullName evidence="2">NAD(P)H-dependent oxidoreductase</fullName>
    </submittedName>
</protein>
<dbReference type="PANTHER" id="PTHR30543:SF21">
    <property type="entry name" value="NAD(P)H-DEPENDENT FMN REDUCTASE LOT6"/>
    <property type="match status" value="1"/>
</dbReference>
<dbReference type="InterPro" id="IPR029039">
    <property type="entry name" value="Flavoprotein-like_sf"/>
</dbReference>
<evidence type="ECO:0000313" key="2">
    <source>
        <dbReference type="EMBL" id="TFB90141.1"/>
    </source>
</evidence>
<dbReference type="Proteomes" id="UP000297608">
    <property type="component" value="Unassembled WGS sequence"/>
</dbReference>
<feature type="domain" description="NADPH-dependent FMN reductase-like" evidence="1">
    <location>
        <begin position="6"/>
        <end position="141"/>
    </location>
</feature>
<evidence type="ECO:0000259" key="1">
    <source>
        <dbReference type="Pfam" id="PF03358"/>
    </source>
</evidence>
<dbReference type="SUPFAM" id="SSF52218">
    <property type="entry name" value="Flavoproteins"/>
    <property type="match status" value="1"/>
</dbReference>
<name>A0ABY2IF15_9MICO</name>